<dbReference type="InterPro" id="IPR050482">
    <property type="entry name" value="Sensor_HK_TwoCompSys"/>
</dbReference>
<evidence type="ECO:0000256" key="3">
    <source>
        <dbReference type="ARBA" id="ARBA00022553"/>
    </source>
</evidence>
<feature type="transmembrane region" description="Helical" evidence="10">
    <location>
        <begin position="263"/>
        <end position="284"/>
    </location>
</feature>
<keyword evidence="7" id="KW-0067">ATP-binding</keyword>
<reference evidence="12 13" key="1">
    <citation type="submission" date="2018-05" db="EMBL/GenBank/DDBJ databases">
        <title>Evolution of GPA BGCs.</title>
        <authorList>
            <person name="Waglechner N."/>
            <person name="Wright G.D."/>
        </authorList>
    </citation>
    <scope>NUCLEOTIDE SEQUENCE [LARGE SCALE GENOMIC DNA]</scope>
    <source>
        <strain evidence="12 13">A82846</strain>
    </source>
</reference>
<sequence>MAGARPGKERETVRMRSGPRSQDKSAETTEYYVVPPSVHRLTTSLAWGMFAVAVAGIAVALVLAAAEGTSWQPVTANTAMGIALSVCGALLAAQRPTNPIGWLLLIASWAQAASALALPLGDAIGQQAWMLSAVLILPLALLVFPTGRLPGPWWAVPAWALAAATPFVIIGWPPARAVWLVLIVAISTSLVLRYRRGDEVLRRQLLWLVLAVIANVWAFLPWLMRLGPALLLVTSTLLPVAITIAILRYRLLDIRLLVSRGMLYLLLSVGVIAIYSSLVLFLGRTLNLETHLGAAALLAVAVALLFNPVRVRLQRVLDRVLYGHRRDPVRALSHLSARLDAEMGSLDDLLTAVRDALQLPYVAFRLQGREVAASGSAAGVLEVVPLAASGAASGELVIGVRPGQSRLSGQDMHVLSVLAIPLGVALRATMLSEELQQSRERIVAAREEERRRLRRDLHDGLGPTLSGVAYATDAARNLARSDPDTAVDLLVRLRGDIGDAIIEIRRLVEGLRPPALDELGLVGALHREAERLSYQEGGRPLTVSVDAPSDMPELPAAIEVAAYRISAEALNNAAKHSGAENVRVRITVGDELHILVRDDGRPGPNGWSPGVGMASMSERAAEVGGRCEARPGPDGGSVEAVLPLKPW</sequence>
<dbReference type="Gene3D" id="1.20.5.1930">
    <property type="match status" value="1"/>
</dbReference>
<gene>
    <name evidence="12" type="ORF">DMH04_05510</name>
</gene>
<comment type="catalytic activity">
    <reaction evidence="1">
        <text>ATP + protein L-histidine = ADP + protein N-phospho-L-histidine.</text>
        <dbReference type="EC" id="2.7.13.3"/>
    </reaction>
</comment>
<evidence type="ECO:0000259" key="11">
    <source>
        <dbReference type="SMART" id="SM00387"/>
    </source>
</evidence>
<feature type="transmembrane region" description="Helical" evidence="10">
    <location>
        <begin position="230"/>
        <end position="251"/>
    </location>
</feature>
<evidence type="ECO:0000256" key="4">
    <source>
        <dbReference type="ARBA" id="ARBA00022679"/>
    </source>
</evidence>
<evidence type="ECO:0000256" key="6">
    <source>
        <dbReference type="ARBA" id="ARBA00022777"/>
    </source>
</evidence>
<feature type="transmembrane region" description="Helical" evidence="10">
    <location>
        <begin position="127"/>
        <end position="144"/>
    </location>
</feature>
<accession>A0A428ZN32</accession>
<name>A0A428ZN32_KIBAR</name>
<dbReference type="OrthoDB" id="227596at2"/>
<feature type="region of interest" description="Disordered" evidence="9">
    <location>
        <begin position="1"/>
        <end position="27"/>
    </location>
</feature>
<organism evidence="12 13">
    <name type="scientific">Kibdelosporangium aridum</name>
    <dbReference type="NCBI Taxonomy" id="2030"/>
    <lineage>
        <taxon>Bacteria</taxon>
        <taxon>Bacillati</taxon>
        <taxon>Actinomycetota</taxon>
        <taxon>Actinomycetes</taxon>
        <taxon>Pseudonocardiales</taxon>
        <taxon>Pseudonocardiaceae</taxon>
        <taxon>Kibdelosporangium</taxon>
    </lineage>
</organism>
<protein>
    <recommendedName>
        <fullName evidence="2">histidine kinase</fullName>
        <ecNumber evidence="2">2.7.13.3</ecNumber>
    </recommendedName>
</protein>
<evidence type="ECO:0000256" key="9">
    <source>
        <dbReference type="SAM" id="MobiDB-lite"/>
    </source>
</evidence>
<dbReference type="Proteomes" id="UP000287547">
    <property type="component" value="Unassembled WGS sequence"/>
</dbReference>
<feature type="transmembrane region" description="Helical" evidence="10">
    <location>
        <begin position="151"/>
        <end position="171"/>
    </location>
</feature>
<feature type="region of interest" description="Disordered" evidence="9">
    <location>
        <begin position="628"/>
        <end position="647"/>
    </location>
</feature>
<keyword evidence="4" id="KW-0808">Transferase</keyword>
<dbReference type="PANTHER" id="PTHR24421:SF10">
    <property type="entry name" value="NITRATE_NITRITE SENSOR PROTEIN NARQ"/>
    <property type="match status" value="1"/>
</dbReference>
<comment type="caution">
    <text evidence="12">The sequence shown here is derived from an EMBL/GenBank/DDBJ whole genome shotgun (WGS) entry which is preliminary data.</text>
</comment>
<dbReference type="SMART" id="SM00387">
    <property type="entry name" value="HATPase_c"/>
    <property type="match status" value="1"/>
</dbReference>
<evidence type="ECO:0000256" key="5">
    <source>
        <dbReference type="ARBA" id="ARBA00022741"/>
    </source>
</evidence>
<dbReference type="InterPro" id="IPR036890">
    <property type="entry name" value="HATPase_C_sf"/>
</dbReference>
<dbReference type="GO" id="GO:0016020">
    <property type="term" value="C:membrane"/>
    <property type="evidence" value="ECO:0007669"/>
    <property type="project" value="InterPro"/>
</dbReference>
<dbReference type="Gene3D" id="3.30.565.10">
    <property type="entry name" value="Histidine kinase-like ATPase, C-terminal domain"/>
    <property type="match status" value="1"/>
</dbReference>
<dbReference type="CDD" id="cd16917">
    <property type="entry name" value="HATPase_UhpB-NarQ-NarX-like"/>
    <property type="match status" value="1"/>
</dbReference>
<keyword evidence="3" id="KW-0597">Phosphoprotein</keyword>
<feature type="transmembrane region" description="Helical" evidence="10">
    <location>
        <begin position="177"/>
        <end position="194"/>
    </location>
</feature>
<feature type="transmembrane region" description="Helical" evidence="10">
    <location>
        <begin position="206"/>
        <end position="224"/>
    </location>
</feature>
<feature type="transmembrane region" description="Helical" evidence="10">
    <location>
        <begin position="100"/>
        <end position="121"/>
    </location>
</feature>
<dbReference type="Pfam" id="PF07730">
    <property type="entry name" value="HisKA_3"/>
    <property type="match status" value="1"/>
</dbReference>
<dbReference type="AlphaFoldDB" id="A0A428ZN32"/>
<dbReference type="Pfam" id="PF02518">
    <property type="entry name" value="HATPase_c"/>
    <property type="match status" value="1"/>
</dbReference>
<dbReference type="EMBL" id="QHKI01000003">
    <property type="protein sequence ID" value="RSM89458.1"/>
    <property type="molecule type" value="Genomic_DNA"/>
</dbReference>
<evidence type="ECO:0000256" key="2">
    <source>
        <dbReference type="ARBA" id="ARBA00012438"/>
    </source>
</evidence>
<feature type="domain" description="Histidine kinase/HSP90-like ATPase" evidence="11">
    <location>
        <begin position="557"/>
        <end position="646"/>
    </location>
</feature>
<evidence type="ECO:0000313" key="12">
    <source>
        <dbReference type="EMBL" id="RSM89458.1"/>
    </source>
</evidence>
<evidence type="ECO:0000256" key="10">
    <source>
        <dbReference type="SAM" id="Phobius"/>
    </source>
</evidence>
<keyword evidence="8" id="KW-0902">Two-component regulatory system</keyword>
<feature type="transmembrane region" description="Helical" evidence="10">
    <location>
        <begin position="71"/>
        <end position="93"/>
    </location>
</feature>
<evidence type="ECO:0000256" key="8">
    <source>
        <dbReference type="ARBA" id="ARBA00023012"/>
    </source>
</evidence>
<dbReference type="EC" id="2.7.13.3" evidence="2"/>
<evidence type="ECO:0000256" key="7">
    <source>
        <dbReference type="ARBA" id="ARBA00022840"/>
    </source>
</evidence>
<feature type="compositionally biased region" description="Basic and acidic residues" evidence="9">
    <location>
        <begin position="1"/>
        <end position="14"/>
    </location>
</feature>
<dbReference type="SUPFAM" id="SSF55874">
    <property type="entry name" value="ATPase domain of HSP90 chaperone/DNA topoisomerase II/histidine kinase"/>
    <property type="match status" value="1"/>
</dbReference>
<feature type="transmembrane region" description="Helical" evidence="10">
    <location>
        <begin position="45"/>
        <end position="65"/>
    </location>
</feature>
<keyword evidence="10" id="KW-0472">Membrane</keyword>
<evidence type="ECO:0000313" key="13">
    <source>
        <dbReference type="Proteomes" id="UP000287547"/>
    </source>
</evidence>
<keyword evidence="6 12" id="KW-0418">Kinase</keyword>
<dbReference type="GO" id="GO:0005524">
    <property type="term" value="F:ATP binding"/>
    <property type="evidence" value="ECO:0007669"/>
    <property type="project" value="UniProtKB-KW"/>
</dbReference>
<feature type="transmembrane region" description="Helical" evidence="10">
    <location>
        <begin position="290"/>
        <end position="309"/>
    </location>
</feature>
<evidence type="ECO:0000256" key="1">
    <source>
        <dbReference type="ARBA" id="ARBA00000085"/>
    </source>
</evidence>
<keyword evidence="10" id="KW-0812">Transmembrane</keyword>
<dbReference type="PANTHER" id="PTHR24421">
    <property type="entry name" value="NITRATE/NITRITE SENSOR PROTEIN NARX-RELATED"/>
    <property type="match status" value="1"/>
</dbReference>
<keyword evidence="5" id="KW-0547">Nucleotide-binding</keyword>
<dbReference type="InterPro" id="IPR003594">
    <property type="entry name" value="HATPase_dom"/>
</dbReference>
<dbReference type="InterPro" id="IPR011712">
    <property type="entry name" value="Sig_transdc_His_kin_sub3_dim/P"/>
</dbReference>
<proteinExistence type="predicted"/>
<dbReference type="GO" id="GO:0046983">
    <property type="term" value="F:protein dimerization activity"/>
    <property type="evidence" value="ECO:0007669"/>
    <property type="project" value="InterPro"/>
</dbReference>
<keyword evidence="10" id="KW-1133">Transmembrane helix</keyword>
<dbReference type="GO" id="GO:0000155">
    <property type="term" value="F:phosphorelay sensor kinase activity"/>
    <property type="evidence" value="ECO:0007669"/>
    <property type="project" value="InterPro"/>
</dbReference>